<dbReference type="InterPro" id="IPR005225">
    <property type="entry name" value="Small_GTP-bd"/>
</dbReference>
<keyword evidence="14" id="KW-1185">Reference proteome</keyword>
<dbReference type="GO" id="GO:0016192">
    <property type="term" value="P:vesicle-mediated transport"/>
    <property type="evidence" value="ECO:0007669"/>
    <property type="project" value="UniProtKB-KW"/>
</dbReference>
<keyword evidence="7" id="KW-0333">Golgi apparatus</keyword>
<evidence type="ECO:0000256" key="5">
    <source>
        <dbReference type="ARBA" id="ARBA00022892"/>
    </source>
</evidence>
<keyword evidence="5" id="KW-0931">ER-Golgi transport</keyword>
<dbReference type="RefSeq" id="XP_004254121.1">
    <property type="nucleotide sequence ID" value="XM_004254073.1"/>
</dbReference>
<dbReference type="InterPro" id="IPR024156">
    <property type="entry name" value="Small_GTPase_ARF"/>
</dbReference>
<dbReference type="GO" id="GO:0015031">
    <property type="term" value="P:protein transport"/>
    <property type="evidence" value="ECO:0007669"/>
    <property type="project" value="UniProtKB-KW"/>
</dbReference>
<comment type="function">
    <text evidence="9">GTP-binding protein that may be involved in protein trafficking. May modulate vesicle budding and uncoating within the Golgi apparatus.</text>
</comment>
<dbReference type="InterPro" id="IPR027417">
    <property type="entry name" value="P-loop_NTPase"/>
</dbReference>
<dbReference type="Gene3D" id="3.40.50.300">
    <property type="entry name" value="P-loop containing nucleotide triphosphate hydrolases"/>
    <property type="match status" value="1"/>
</dbReference>
<feature type="binding site" evidence="10">
    <location>
        <begin position="18"/>
        <end position="25"/>
    </location>
    <ligand>
        <name>GTP</name>
        <dbReference type="ChEBI" id="CHEBI:37565"/>
    </ligand>
</feature>
<dbReference type="Proteomes" id="UP000014680">
    <property type="component" value="Unassembled WGS sequence"/>
</dbReference>
<protein>
    <submittedName>
        <fullName evidence="13">ADP-ribosylation factor, arf, putative</fullName>
    </submittedName>
</protein>
<evidence type="ECO:0000313" key="14">
    <source>
        <dbReference type="Proteomes" id="UP000014680"/>
    </source>
</evidence>
<gene>
    <name evidence="13" type="ORF">EIN_096070</name>
</gene>
<dbReference type="PANTHER" id="PTHR11711">
    <property type="entry name" value="ADP RIBOSYLATION FACTOR-RELATED"/>
    <property type="match status" value="1"/>
</dbReference>
<evidence type="ECO:0000256" key="9">
    <source>
        <dbReference type="ARBA" id="ARBA00059050"/>
    </source>
</evidence>
<evidence type="ECO:0000256" key="6">
    <source>
        <dbReference type="ARBA" id="ARBA00022927"/>
    </source>
</evidence>
<dbReference type="KEGG" id="eiv:EIN_096070"/>
<evidence type="ECO:0000256" key="7">
    <source>
        <dbReference type="ARBA" id="ARBA00023034"/>
    </source>
</evidence>
<evidence type="ECO:0000256" key="11">
    <source>
        <dbReference type="PIRSR" id="PIRSR606689-2"/>
    </source>
</evidence>
<evidence type="ECO:0000256" key="2">
    <source>
        <dbReference type="ARBA" id="ARBA00010142"/>
    </source>
</evidence>
<dbReference type="GO" id="GO:0046872">
    <property type="term" value="F:metal ion binding"/>
    <property type="evidence" value="ECO:0007669"/>
    <property type="project" value="UniProtKB-KW"/>
</dbReference>
<evidence type="ECO:0000256" key="10">
    <source>
        <dbReference type="PIRSR" id="PIRSR606689-1"/>
    </source>
</evidence>
<dbReference type="GO" id="GO:0003924">
    <property type="term" value="F:GTPase activity"/>
    <property type="evidence" value="ECO:0007669"/>
    <property type="project" value="InterPro"/>
</dbReference>
<keyword evidence="4 10" id="KW-0547">Nucleotide-binding</keyword>
<comment type="similarity">
    <text evidence="3 12">Belongs to the small GTPase superfamily. Arf family.</text>
</comment>
<comment type="subcellular location">
    <subcellularLocation>
        <location evidence="1">Golgi apparatus</location>
    </subcellularLocation>
</comment>
<evidence type="ECO:0000256" key="8">
    <source>
        <dbReference type="ARBA" id="ARBA00023134"/>
    </source>
</evidence>
<dbReference type="SMART" id="SM00178">
    <property type="entry name" value="SAR"/>
    <property type="match status" value="1"/>
</dbReference>
<feature type="binding site" evidence="11">
    <location>
        <position position="25"/>
    </location>
    <ligand>
        <name>Mg(2+)</name>
        <dbReference type="ChEBI" id="CHEBI:18420"/>
    </ligand>
</feature>
<dbReference type="SUPFAM" id="SSF52540">
    <property type="entry name" value="P-loop containing nucleoside triphosphate hydrolases"/>
    <property type="match status" value="1"/>
</dbReference>
<dbReference type="NCBIfam" id="TIGR00231">
    <property type="entry name" value="small_GTP"/>
    <property type="match status" value="1"/>
</dbReference>
<keyword evidence="6" id="KW-0653">Protein transport</keyword>
<dbReference type="OMA" id="GINDGMN"/>
<dbReference type="EMBL" id="KB206860">
    <property type="protein sequence ID" value="ELP87350.1"/>
    <property type="molecule type" value="Genomic_DNA"/>
</dbReference>
<proteinExistence type="inferred from homology"/>
<organism evidence="13 14">
    <name type="scientific">Entamoeba invadens IP1</name>
    <dbReference type="NCBI Taxonomy" id="370355"/>
    <lineage>
        <taxon>Eukaryota</taxon>
        <taxon>Amoebozoa</taxon>
        <taxon>Evosea</taxon>
        <taxon>Archamoebae</taxon>
        <taxon>Mastigamoebida</taxon>
        <taxon>Entamoebidae</taxon>
        <taxon>Entamoeba</taxon>
    </lineage>
</organism>
<feature type="binding site" evidence="10">
    <location>
        <position position="64"/>
    </location>
    <ligand>
        <name>GTP</name>
        <dbReference type="ChEBI" id="CHEBI:37565"/>
    </ligand>
</feature>
<dbReference type="VEuPathDB" id="AmoebaDB:EIN_096070"/>
<comment type="similarity">
    <text evidence="2">Belongs to the small GTPase superfamily. Rho family.</text>
</comment>
<dbReference type="Pfam" id="PF00025">
    <property type="entry name" value="Arf"/>
    <property type="match status" value="1"/>
</dbReference>
<dbReference type="OrthoDB" id="2011769at2759"/>
<evidence type="ECO:0000256" key="3">
    <source>
        <dbReference type="ARBA" id="ARBA00010290"/>
    </source>
</evidence>
<evidence type="ECO:0000313" key="13">
    <source>
        <dbReference type="EMBL" id="ELP87350.1"/>
    </source>
</evidence>
<dbReference type="GO" id="GO:0005794">
    <property type="term" value="C:Golgi apparatus"/>
    <property type="evidence" value="ECO:0007669"/>
    <property type="project" value="UniProtKB-SubCell"/>
</dbReference>
<dbReference type="PRINTS" id="PR00328">
    <property type="entry name" value="SAR1GTPBP"/>
</dbReference>
<dbReference type="SMART" id="SM00177">
    <property type="entry name" value="ARF"/>
    <property type="match status" value="1"/>
</dbReference>
<evidence type="ECO:0000256" key="12">
    <source>
        <dbReference type="RuleBase" id="RU003925"/>
    </source>
</evidence>
<dbReference type="AlphaFoldDB" id="A0A0A1U0D4"/>
<dbReference type="PROSITE" id="PS51417">
    <property type="entry name" value="ARF"/>
    <property type="match status" value="1"/>
</dbReference>
<feature type="binding site" evidence="10">
    <location>
        <begin position="120"/>
        <end position="123"/>
    </location>
    <ligand>
        <name>GTP</name>
        <dbReference type="ChEBI" id="CHEBI:37565"/>
    </ligand>
</feature>
<name>A0A0A1U0D4_ENTIV</name>
<dbReference type="GO" id="GO:0030010">
    <property type="term" value="P:establishment of cell polarity"/>
    <property type="evidence" value="ECO:0007669"/>
    <property type="project" value="UniProtKB-ARBA"/>
</dbReference>
<evidence type="ECO:0000256" key="1">
    <source>
        <dbReference type="ARBA" id="ARBA00004555"/>
    </source>
</evidence>
<feature type="binding site" evidence="11">
    <location>
        <position position="42"/>
    </location>
    <ligand>
        <name>Mg(2+)</name>
        <dbReference type="ChEBI" id="CHEBI:18420"/>
    </ligand>
</feature>
<keyword evidence="11" id="KW-0460">Magnesium</keyword>
<accession>A0A0A1U0D4</accession>
<dbReference type="InterPro" id="IPR006689">
    <property type="entry name" value="Small_GTPase_ARF/SAR"/>
</dbReference>
<sequence>MKSHEIIFGSQVRVLLLGLDSAGKSTLLYRLSSGQAVMTLPTIGSNVEIVKYEKTKMRVLDIGGQEVMRPFWRCNFPKTNVVIFVVDSCDKERLPQVAQEISLIGQEKCLKKSVLAIFANKQDDSRHAIAIEQLKTELKLDQLNIQWQVFATSGKTGMGINDGMNWIVSHCK</sequence>
<evidence type="ECO:0000256" key="4">
    <source>
        <dbReference type="ARBA" id="ARBA00022741"/>
    </source>
</evidence>
<keyword evidence="11" id="KW-0479">Metal-binding</keyword>
<dbReference type="GeneID" id="14886173"/>
<dbReference type="GO" id="GO:0005525">
    <property type="term" value="F:GTP binding"/>
    <property type="evidence" value="ECO:0007669"/>
    <property type="project" value="UniProtKB-KW"/>
</dbReference>
<keyword evidence="6" id="KW-0813">Transport</keyword>
<keyword evidence="8 10" id="KW-0342">GTP-binding</keyword>
<dbReference type="FunFam" id="3.40.50.300:FF:000412">
    <property type="entry name" value="ADP-ribosylation factor 1"/>
    <property type="match status" value="1"/>
</dbReference>
<reference evidence="13 14" key="1">
    <citation type="submission" date="2012-10" db="EMBL/GenBank/DDBJ databases">
        <authorList>
            <person name="Zafar N."/>
            <person name="Inman J."/>
            <person name="Hall N."/>
            <person name="Lorenzi H."/>
            <person name="Caler E."/>
        </authorList>
    </citation>
    <scope>NUCLEOTIDE SEQUENCE [LARGE SCALE GENOMIC DNA]</scope>
    <source>
        <strain evidence="13 14">IP1</strain>
    </source>
</reference>